<dbReference type="PANTHER" id="PTHR30572:SF18">
    <property type="entry name" value="ABC-TYPE MACROLIDE FAMILY EXPORT SYSTEM PERMEASE COMPONENT 2"/>
    <property type="match status" value="1"/>
</dbReference>
<dbReference type="Proteomes" id="UP000502421">
    <property type="component" value="Chromosome"/>
</dbReference>
<dbReference type="Proteomes" id="UP000503144">
    <property type="component" value="Chromosome"/>
</dbReference>
<dbReference type="PANTHER" id="PTHR30572">
    <property type="entry name" value="MEMBRANE COMPONENT OF TRANSPORTER-RELATED"/>
    <property type="match status" value="1"/>
</dbReference>
<evidence type="ECO:0000313" key="10">
    <source>
        <dbReference type="EMBL" id="QJB39289.1"/>
    </source>
</evidence>
<accession>A0AAE7D820</accession>
<keyword evidence="5 6" id="KW-0472">Membrane</keyword>
<dbReference type="Pfam" id="PF12704">
    <property type="entry name" value="MacB_PCD"/>
    <property type="match status" value="1"/>
</dbReference>
<reference evidence="11" key="1">
    <citation type="submission" date="2020-04" db="EMBL/GenBank/DDBJ databases">
        <authorList>
            <person name="Kittiwongwattana C."/>
        </authorList>
    </citation>
    <scope>NUCLEOTIDE SEQUENCE [LARGE SCALE GENOMIC DNA]</scope>
    <source>
        <strain evidence="11">1310</strain>
    </source>
</reference>
<evidence type="ECO:0000313" key="11">
    <source>
        <dbReference type="Proteomes" id="UP000502421"/>
    </source>
</evidence>
<evidence type="ECO:0000313" key="9">
    <source>
        <dbReference type="EMBL" id="QJB32836.1"/>
    </source>
</evidence>
<dbReference type="InterPro" id="IPR050250">
    <property type="entry name" value="Macrolide_Exporter_MacB"/>
</dbReference>
<keyword evidence="4 6" id="KW-1133">Transmembrane helix</keyword>
<evidence type="ECO:0000259" key="7">
    <source>
        <dbReference type="Pfam" id="PF02687"/>
    </source>
</evidence>
<sequence length="784" mass="88503">MIKYYLSLTFRNLRKHKGLAIMNLVGLSIGIAACIIIFFYVRSELTYDLYNEKADRIVRITTSLHTPEGDIRLATSPYPLAPALKNAYAEVEEAVRLQQYSTVVKSNGEMVRESHFYQADPQIFSVFTFRFLEGSPATALSEPNSIVLTETTAKKYFGAGPALGKVIYADGKPLQVSGVVKNRPANSDIQIDALLSVNFSKYTSWMGEDFSAYTFVLFRSAPDYSKIARNLQTMVDEFVKPELMRDEQTGVSLSFEAEPLAMVHFSKDKLVDTPKGNRQFAYFFSVLAVFILFMALLNYINNSIIKSAERAREVGVRKVSGALPAQLISQFMFESLVLVAFAWLIAIGIAFLTLPFFNSILETKITFSWQSNFIFIVPAFIATVFLAGLYPAFVLSSFQPVKVLKGTWKHGKSIVLTRRILTGGQYVITIILITGTIAIFSQLRYLQKKDPGFNRDQVALIALPNDSIYKQRAEAFYQALRARPEVKGVTAGTGLQSDGIPMSNTIVTSGNGQRKETMCNYFFIDKDFLSVLKIPLAEGRNLSPDFGTDLKQGFLVNEAFVRKMGWKRAIDQPIEGFERKGKVVGVVRDFYYKSFHNFLEPLVMVYDTVGVLDFMVKINEKDMAGLKSTWTDFFPDQPFAYEFLDTRFNAFYRKDVLTMNLFNCFTFLAIIISCLGLYSLISLIAIQRTKEMGIRKVLGASLLHIIFILVRDFLKIILIAAFIGLPVAGYFVYRWLSSYAYHVQMAWWMFLLPLLLVLLISLLITGREVLRAAVVNPVDVLRAD</sequence>
<dbReference type="Pfam" id="PF02687">
    <property type="entry name" value="FtsX"/>
    <property type="match status" value="2"/>
</dbReference>
<gene>
    <name evidence="10" type="ORF">HF324_16060</name>
    <name evidence="9" type="ORF">HF329_16535</name>
</gene>
<keyword evidence="3 6" id="KW-0812">Transmembrane</keyword>
<organism evidence="9 11">
    <name type="scientific">Chitinophaga oryzae</name>
    <dbReference type="NCBI Taxonomy" id="2725414"/>
    <lineage>
        <taxon>Bacteria</taxon>
        <taxon>Pseudomonadati</taxon>
        <taxon>Bacteroidota</taxon>
        <taxon>Chitinophagia</taxon>
        <taxon>Chitinophagales</taxon>
        <taxon>Chitinophagaceae</taxon>
        <taxon>Chitinophaga</taxon>
    </lineage>
</organism>
<dbReference type="EMBL" id="CP051204">
    <property type="protein sequence ID" value="QJB39289.1"/>
    <property type="molecule type" value="Genomic_DNA"/>
</dbReference>
<feature type="transmembrane region" description="Helical" evidence="6">
    <location>
        <begin position="20"/>
        <end position="41"/>
    </location>
</feature>
<evidence type="ECO:0000256" key="2">
    <source>
        <dbReference type="ARBA" id="ARBA00022475"/>
    </source>
</evidence>
<feature type="transmembrane region" description="Helical" evidence="6">
    <location>
        <begin position="661"/>
        <end position="686"/>
    </location>
</feature>
<name>A0AAE7D820_9BACT</name>
<feature type="transmembrane region" description="Helical" evidence="6">
    <location>
        <begin position="716"/>
        <end position="733"/>
    </location>
</feature>
<dbReference type="EMBL" id="CP051205">
    <property type="protein sequence ID" value="QJB32836.1"/>
    <property type="molecule type" value="Genomic_DNA"/>
</dbReference>
<dbReference type="KEGG" id="coy:HF329_16535"/>
<dbReference type="InterPro" id="IPR003838">
    <property type="entry name" value="ABC3_permease_C"/>
</dbReference>
<evidence type="ECO:0000256" key="4">
    <source>
        <dbReference type="ARBA" id="ARBA00022989"/>
    </source>
</evidence>
<dbReference type="InterPro" id="IPR025857">
    <property type="entry name" value="MacB_PCD"/>
</dbReference>
<evidence type="ECO:0000256" key="5">
    <source>
        <dbReference type="ARBA" id="ARBA00023136"/>
    </source>
</evidence>
<feature type="transmembrane region" description="Helical" evidence="6">
    <location>
        <begin position="336"/>
        <end position="361"/>
    </location>
</feature>
<feature type="transmembrane region" description="Helical" evidence="6">
    <location>
        <begin position="280"/>
        <end position="300"/>
    </location>
</feature>
<reference evidence="9 12" key="2">
    <citation type="submission" date="2020-09" db="EMBL/GenBank/DDBJ databases">
        <authorList>
            <person name="Kittiwongwattana C."/>
        </authorList>
    </citation>
    <scope>NUCLEOTIDE SEQUENCE</scope>
    <source>
        <strain evidence="10 12">1303</strain>
        <strain evidence="9">1310</strain>
    </source>
</reference>
<feature type="domain" description="ABC3 transporter permease C-terminal" evidence="7">
    <location>
        <begin position="664"/>
        <end position="765"/>
    </location>
</feature>
<evidence type="ECO:0000256" key="6">
    <source>
        <dbReference type="SAM" id="Phobius"/>
    </source>
</evidence>
<protein>
    <submittedName>
        <fullName evidence="9">ABC transporter permease</fullName>
    </submittedName>
</protein>
<dbReference type="GO" id="GO:0005886">
    <property type="term" value="C:plasma membrane"/>
    <property type="evidence" value="ECO:0007669"/>
    <property type="project" value="UniProtKB-SubCell"/>
</dbReference>
<feature type="domain" description="ABC3 transporter permease C-terminal" evidence="7">
    <location>
        <begin position="286"/>
        <end position="399"/>
    </location>
</feature>
<feature type="domain" description="MacB-like periplasmic core" evidence="8">
    <location>
        <begin position="21"/>
        <end position="230"/>
    </location>
</feature>
<dbReference type="PROSITE" id="PS51257">
    <property type="entry name" value="PROKAR_LIPOPROTEIN"/>
    <property type="match status" value="1"/>
</dbReference>
<evidence type="ECO:0000256" key="1">
    <source>
        <dbReference type="ARBA" id="ARBA00004651"/>
    </source>
</evidence>
<comment type="subcellular location">
    <subcellularLocation>
        <location evidence="1">Cell membrane</location>
        <topology evidence="1">Multi-pass membrane protein</topology>
    </subcellularLocation>
</comment>
<proteinExistence type="predicted"/>
<feature type="transmembrane region" description="Helical" evidence="6">
    <location>
        <begin position="745"/>
        <end position="764"/>
    </location>
</feature>
<dbReference type="RefSeq" id="WP_168805406.1">
    <property type="nucleotide sequence ID" value="NZ_CP051204.2"/>
</dbReference>
<feature type="transmembrane region" description="Helical" evidence="6">
    <location>
        <begin position="426"/>
        <end position="446"/>
    </location>
</feature>
<dbReference type="AlphaFoldDB" id="A0AAE7D820"/>
<dbReference type="GO" id="GO:0022857">
    <property type="term" value="F:transmembrane transporter activity"/>
    <property type="evidence" value="ECO:0007669"/>
    <property type="project" value="TreeGrafter"/>
</dbReference>
<keyword evidence="2" id="KW-1003">Cell membrane</keyword>
<evidence type="ECO:0000259" key="8">
    <source>
        <dbReference type="Pfam" id="PF12704"/>
    </source>
</evidence>
<feature type="transmembrane region" description="Helical" evidence="6">
    <location>
        <begin position="373"/>
        <end position="393"/>
    </location>
</feature>
<keyword evidence="12" id="KW-1185">Reference proteome</keyword>
<evidence type="ECO:0000256" key="3">
    <source>
        <dbReference type="ARBA" id="ARBA00022692"/>
    </source>
</evidence>
<evidence type="ECO:0000313" key="12">
    <source>
        <dbReference type="Proteomes" id="UP000503144"/>
    </source>
</evidence>